<evidence type="ECO:0000256" key="1">
    <source>
        <dbReference type="ARBA" id="ARBA00004196"/>
    </source>
</evidence>
<evidence type="ECO:0000256" key="2">
    <source>
        <dbReference type="ARBA" id="ARBA00022729"/>
    </source>
</evidence>
<comment type="subcellular location">
    <subcellularLocation>
        <location evidence="1">Cell envelope</location>
    </subcellularLocation>
</comment>
<evidence type="ECO:0000313" key="6">
    <source>
        <dbReference type="Proteomes" id="UP000054314"/>
    </source>
</evidence>
<dbReference type="GO" id="GO:0030246">
    <property type="term" value="F:carbohydrate binding"/>
    <property type="evidence" value="ECO:0007669"/>
    <property type="project" value="TreeGrafter"/>
</dbReference>
<dbReference type="AlphaFoldDB" id="A0A0A0BJY0"/>
<dbReference type="Gene3D" id="3.40.50.2300">
    <property type="match status" value="2"/>
</dbReference>
<reference evidence="5 6" key="1">
    <citation type="submission" date="2013-08" db="EMBL/GenBank/DDBJ databases">
        <title>Genome sequencing of Cellulomonas bogoriensis 69B4.</title>
        <authorList>
            <person name="Chen F."/>
            <person name="Li Y."/>
            <person name="Wang G."/>
        </authorList>
    </citation>
    <scope>NUCLEOTIDE SEQUENCE [LARGE SCALE GENOMIC DNA]</scope>
    <source>
        <strain evidence="5 6">69B4</strain>
    </source>
</reference>
<proteinExistence type="predicted"/>
<evidence type="ECO:0000256" key="3">
    <source>
        <dbReference type="SAM" id="SignalP"/>
    </source>
</evidence>
<feature type="signal peptide" evidence="3">
    <location>
        <begin position="1"/>
        <end position="20"/>
    </location>
</feature>
<feature type="chain" id="PRO_5039178697" evidence="3">
    <location>
        <begin position="21"/>
        <end position="357"/>
    </location>
</feature>
<dbReference type="SUPFAM" id="SSF53822">
    <property type="entry name" value="Periplasmic binding protein-like I"/>
    <property type="match status" value="1"/>
</dbReference>
<dbReference type="PROSITE" id="PS51257">
    <property type="entry name" value="PROKAR_LIPOPROTEIN"/>
    <property type="match status" value="1"/>
</dbReference>
<sequence length="357" mass="36895">MRWVGARAAGAVTVAALALAGCAGTVEGFTGAGEGPSVAFLLPESKTSRYEAVDRPVFTAAVARECPECHVVYANAGGDAARQQAQAEAALVQGVDVLVLDAVDGAAARAIVVEAAERGVKVLAYDRFVQDAPLDHYVAYDGVQVGRLQGEALVRVLGEVPDGSGVLMVHGAGADPNAAAIKEGVWEVVRAAGLPVLAEFDTPDWAPDKAQEWVEAKLTELGGRVVGVYAANDGTAGATISALRAAGRVPVPPVTGHDAELAAVQRLVSGDQLMTVHKHIDRQAEQAAVIAVRLARGEAVPGEVDVDGVPSLLLDPEPVVQQDVADLLARGVHRVHDVCTASYRAACEELGLEVPRG</sequence>
<gene>
    <name evidence="5" type="ORF">N869_07970</name>
</gene>
<feature type="domain" description="Periplasmic binding protein" evidence="4">
    <location>
        <begin position="39"/>
        <end position="298"/>
    </location>
</feature>
<dbReference type="Pfam" id="PF13407">
    <property type="entry name" value="Peripla_BP_4"/>
    <property type="match status" value="1"/>
</dbReference>
<accession>A0A0A0BJY0</accession>
<dbReference type="InterPro" id="IPR050555">
    <property type="entry name" value="Bact_Solute-Bind_Prot2"/>
</dbReference>
<dbReference type="OrthoDB" id="9773673at2"/>
<evidence type="ECO:0000313" key="5">
    <source>
        <dbReference type="EMBL" id="KGM08818.1"/>
    </source>
</evidence>
<keyword evidence="6" id="KW-1185">Reference proteome</keyword>
<evidence type="ECO:0000259" key="4">
    <source>
        <dbReference type="Pfam" id="PF13407"/>
    </source>
</evidence>
<organism evidence="5 6">
    <name type="scientific">Cellulomonas bogoriensis 69B4 = DSM 16987</name>
    <dbReference type="NCBI Taxonomy" id="1386082"/>
    <lineage>
        <taxon>Bacteria</taxon>
        <taxon>Bacillati</taxon>
        <taxon>Actinomycetota</taxon>
        <taxon>Actinomycetes</taxon>
        <taxon>Micrococcales</taxon>
        <taxon>Cellulomonadaceae</taxon>
        <taxon>Cellulomonas</taxon>
    </lineage>
</organism>
<dbReference type="PANTHER" id="PTHR30036">
    <property type="entry name" value="D-XYLOSE-BINDING PERIPLASMIC PROTEIN"/>
    <property type="match status" value="1"/>
</dbReference>
<dbReference type="Proteomes" id="UP000054314">
    <property type="component" value="Unassembled WGS sequence"/>
</dbReference>
<dbReference type="EMBL" id="AXCZ01000246">
    <property type="protein sequence ID" value="KGM08818.1"/>
    <property type="molecule type" value="Genomic_DNA"/>
</dbReference>
<dbReference type="RefSeq" id="WP_035062625.1">
    <property type="nucleotide sequence ID" value="NZ_AXCZ01000246.1"/>
</dbReference>
<dbReference type="InterPro" id="IPR028082">
    <property type="entry name" value="Peripla_BP_I"/>
</dbReference>
<dbReference type="InterPro" id="IPR025997">
    <property type="entry name" value="SBP_2_dom"/>
</dbReference>
<name>A0A0A0BJY0_9CELL</name>
<dbReference type="PANTHER" id="PTHR30036:SF1">
    <property type="entry name" value="D-XYLOSE-BINDING PERIPLASMIC PROTEIN"/>
    <property type="match status" value="1"/>
</dbReference>
<comment type="caution">
    <text evidence="5">The sequence shown here is derived from an EMBL/GenBank/DDBJ whole genome shotgun (WGS) entry which is preliminary data.</text>
</comment>
<keyword evidence="2 3" id="KW-0732">Signal</keyword>
<dbReference type="GO" id="GO:0030288">
    <property type="term" value="C:outer membrane-bounded periplasmic space"/>
    <property type="evidence" value="ECO:0007669"/>
    <property type="project" value="TreeGrafter"/>
</dbReference>
<protein>
    <submittedName>
        <fullName evidence="5">ABC transporter substrate-binding protein</fullName>
    </submittedName>
</protein>